<dbReference type="SUPFAM" id="SSF103473">
    <property type="entry name" value="MFS general substrate transporter"/>
    <property type="match status" value="1"/>
</dbReference>
<dbReference type="PANTHER" id="PTHR23520">
    <property type="entry name" value="TRANSPORTER, PUTATIVE (AFU_ORTHOLOGUE AFUA_3G04000)-RELATED"/>
    <property type="match status" value="1"/>
</dbReference>
<protein>
    <recommendedName>
        <fullName evidence="4">Major facilitator superfamily (MFS) profile domain-containing protein</fullName>
    </recommendedName>
</protein>
<dbReference type="EMBL" id="SPNV01000231">
    <property type="protein sequence ID" value="KAF5857907.1"/>
    <property type="molecule type" value="Genomic_DNA"/>
</dbReference>
<keyword evidence="3" id="KW-1185">Reference proteome</keyword>
<dbReference type="Gene3D" id="1.20.1250.20">
    <property type="entry name" value="MFS general substrate transporter like domains"/>
    <property type="match status" value="1"/>
</dbReference>
<dbReference type="Pfam" id="PF07690">
    <property type="entry name" value="MFS_1"/>
    <property type="match status" value="1"/>
</dbReference>
<evidence type="ECO:0000256" key="1">
    <source>
        <dbReference type="ARBA" id="ARBA00004141"/>
    </source>
</evidence>
<dbReference type="Proteomes" id="UP000541154">
    <property type="component" value="Unassembled WGS sequence"/>
</dbReference>
<evidence type="ECO:0008006" key="4">
    <source>
        <dbReference type="Google" id="ProtNLM"/>
    </source>
</evidence>
<accession>A0A8H5ZZ60</accession>
<organism evidence="2 3">
    <name type="scientific">Petromyces alliaceus</name>
    <name type="common">Aspergillus alliaceus</name>
    <dbReference type="NCBI Taxonomy" id="209559"/>
    <lineage>
        <taxon>Eukaryota</taxon>
        <taxon>Fungi</taxon>
        <taxon>Dikarya</taxon>
        <taxon>Ascomycota</taxon>
        <taxon>Pezizomycotina</taxon>
        <taxon>Eurotiomycetes</taxon>
        <taxon>Eurotiomycetidae</taxon>
        <taxon>Eurotiales</taxon>
        <taxon>Aspergillaceae</taxon>
        <taxon>Aspergillus</taxon>
        <taxon>Aspergillus subgen. Circumdati</taxon>
    </lineage>
</organism>
<name>A0A8H5ZZ60_PETAA</name>
<reference evidence="2 3" key="1">
    <citation type="submission" date="2019-04" db="EMBL/GenBank/DDBJ databases">
        <title>Aspergillus burnettii sp. nov., novel species from soil in southeast Queensland.</title>
        <authorList>
            <person name="Gilchrist C.L.M."/>
            <person name="Pitt J.I."/>
            <person name="Lange L."/>
            <person name="Lacey H.J."/>
            <person name="Vuong D."/>
            <person name="Midgley D.J."/>
            <person name="Greenfield P."/>
            <person name="Bradbury M."/>
            <person name="Lacey E."/>
            <person name="Busk P.K."/>
            <person name="Pilgaard B."/>
            <person name="Chooi Y.H."/>
            <person name="Piggott A.M."/>
        </authorList>
    </citation>
    <scope>NUCLEOTIDE SEQUENCE [LARGE SCALE GENOMIC DNA]</scope>
    <source>
        <strain evidence="2 3">FRR 5400</strain>
    </source>
</reference>
<dbReference type="GO" id="GO:0000329">
    <property type="term" value="C:fungal-type vacuole membrane"/>
    <property type="evidence" value="ECO:0007669"/>
    <property type="project" value="TreeGrafter"/>
</dbReference>
<evidence type="ECO:0000313" key="3">
    <source>
        <dbReference type="Proteomes" id="UP000541154"/>
    </source>
</evidence>
<dbReference type="GO" id="GO:0022857">
    <property type="term" value="F:transmembrane transporter activity"/>
    <property type="evidence" value="ECO:0007669"/>
    <property type="project" value="InterPro"/>
</dbReference>
<dbReference type="AlphaFoldDB" id="A0A8H5ZZ60"/>
<sequence length="126" mass="13299">MALTHLPAPVLLAVFPLSSTLSTTLALLGLCGLFQNIDIAPRGAFIPANLPPDRRTDILGVINMAKSCGLCLGPLVTGKLADHQLLGYAFILAGTLKIVYDLGVPLAFYGRDSLDAHHTSQGCEDE</sequence>
<evidence type="ECO:0000313" key="2">
    <source>
        <dbReference type="EMBL" id="KAF5857907.1"/>
    </source>
</evidence>
<gene>
    <name evidence="2" type="ORF">ETB97_005144</name>
</gene>
<comment type="subcellular location">
    <subcellularLocation>
        <location evidence="1">Membrane</location>
        <topology evidence="1">Multi-pass membrane protein</topology>
    </subcellularLocation>
</comment>
<proteinExistence type="predicted"/>
<dbReference type="InterPro" id="IPR036259">
    <property type="entry name" value="MFS_trans_sf"/>
</dbReference>
<comment type="caution">
    <text evidence="2">The sequence shown here is derived from an EMBL/GenBank/DDBJ whole genome shotgun (WGS) entry which is preliminary data.</text>
</comment>
<dbReference type="PANTHER" id="PTHR23520:SF5">
    <property type="entry name" value="TRANSPORTER, PUTATIVE (AFU_ORTHOLOGUE AFUA_3G04000)-RELATED"/>
    <property type="match status" value="1"/>
</dbReference>
<dbReference type="InterPro" id="IPR011701">
    <property type="entry name" value="MFS"/>
</dbReference>